<dbReference type="eggNOG" id="ENOG502QUYC">
    <property type="taxonomic scope" value="Eukaryota"/>
</dbReference>
<dbReference type="InterPro" id="IPR040079">
    <property type="entry name" value="Glutathione_S-Trfase"/>
</dbReference>
<organism evidence="3 4">
    <name type="scientific">Bathycoccus prasinos</name>
    <dbReference type="NCBI Taxonomy" id="41875"/>
    <lineage>
        <taxon>Eukaryota</taxon>
        <taxon>Viridiplantae</taxon>
        <taxon>Chlorophyta</taxon>
        <taxon>Mamiellophyceae</taxon>
        <taxon>Mamiellales</taxon>
        <taxon>Bathycoccaceae</taxon>
        <taxon>Bathycoccus</taxon>
    </lineage>
</organism>
<dbReference type="SFLD" id="SFLDS00019">
    <property type="entry name" value="Glutathione_Transferase_(cytos"/>
    <property type="match status" value="1"/>
</dbReference>
<proteinExistence type="predicted"/>
<sequence length="376" mass="41433">MSSFSLASRAIACKSGIFSSALSTTTTAAGRKCASKKSFSVKVVRAQAASEDGENDVSADVDAKTNAGEEAETSSTTSITTIEKTKDMGSKDEYELVGPKPERFKVAEGQLVSLLTAATPASTRLISGVLTSGWKVSLETGPVPDGEYSFGSFGGRYLKETSDTELFKRPEKPLKLYEFEGCPFCRKVREAIVWLDLDPIAYPCPQGGKRYREFVKETGGKAQFPYLIDENTGTKMYESDDIIEYLYENYGPGKDKVPSLISRSPIVTVAAGLGMLGRIGKGSKLDAKSTANEKELEPIVFYGYETSPFCKIVRERLVELEIPHQIKSTGRGSYKRKELLKKRGTFQVPYIEDPNTKKAMFESKDILEYLNREYAS</sequence>
<feature type="domain" description="GST N-terminal" evidence="2">
    <location>
        <begin position="297"/>
        <end position="376"/>
    </location>
</feature>
<evidence type="ECO:0000313" key="3">
    <source>
        <dbReference type="EMBL" id="CCO14997.1"/>
    </source>
</evidence>
<dbReference type="RefSeq" id="XP_007514757.1">
    <property type="nucleotide sequence ID" value="XM_007514695.1"/>
</dbReference>
<dbReference type="GO" id="GO:0009507">
    <property type="term" value="C:chloroplast"/>
    <property type="evidence" value="ECO:0007669"/>
    <property type="project" value="TreeGrafter"/>
</dbReference>
<keyword evidence="4" id="KW-1185">Reference proteome</keyword>
<dbReference type="OrthoDB" id="422574at2759"/>
<evidence type="ECO:0000313" key="4">
    <source>
        <dbReference type="Proteomes" id="UP000198341"/>
    </source>
</evidence>
<reference evidence="3 4" key="1">
    <citation type="submission" date="2011-10" db="EMBL/GenBank/DDBJ databases">
        <authorList>
            <person name="Genoscope - CEA"/>
        </authorList>
    </citation>
    <scope>NUCLEOTIDE SEQUENCE [LARGE SCALE GENOMIC DNA]</scope>
    <source>
        <strain evidence="3 4">RCC 1105</strain>
    </source>
</reference>
<feature type="compositionally biased region" description="Low complexity" evidence="1">
    <location>
        <begin position="73"/>
        <end position="82"/>
    </location>
</feature>
<dbReference type="EMBL" id="FO082277">
    <property type="protein sequence ID" value="CCO14997.1"/>
    <property type="molecule type" value="Genomic_DNA"/>
</dbReference>
<dbReference type="Gene3D" id="3.40.30.10">
    <property type="entry name" value="Glutaredoxin"/>
    <property type="match status" value="2"/>
</dbReference>
<dbReference type="SFLD" id="SFLDG01202">
    <property type="entry name" value="SUF2.2"/>
    <property type="match status" value="1"/>
</dbReference>
<dbReference type="PROSITE" id="PS50404">
    <property type="entry name" value="GST_NTER"/>
    <property type="match status" value="2"/>
</dbReference>
<protein>
    <recommendedName>
        <fullName evidence="2">GST N-terminal domain-containing protein</fullName>
    </recommendedName>
</protein>
<dbReference type="Proteomes" id="UP000198341">
    <property type="component" value="Chromosome 2"/>
</dbReference>
<evidence type="ECO:0000259" key="2">
    <source>
        <dbReference type="PROSITE" id="PS50404"/>
    </source>
</evidence>
<dbReference type="PANTHER" id="PTHR45288">
    <property type="entry name" value="THIOREDOXIN FAMILY PROTEIN"/>
    <property type="match status" value="1"/>
</dbReference>
<dbReference type="InterPro" id="IPR036249">
    <property type="entry name" value="Thioredoxin-like_sf"/>
</dbReference>
<evidence type="ECO:0000256" key="1">
    <source>
        <dbReference type="SAM" id="MobiDB-lite"/>
    </source>
</evidence>
<dbReference type="Pfam" id="PF13417">
    <property type="entry name" value="GST_N_3"/>
    <property type="match status" value="2"/>
</dbReference>
<name>K8EAU6_9CHLO</name>
<gene>
    <name evidence="3" type="ORF">Bathy02g02910</name>
</gene>
<dbReference type="PROSITE" id="PS51354">
    <property type="entry name" value="GLUTAREDOXIN_2"/>
    <property type="match status" value="1"/>
</dbReference>
<feature type="region of interest" description="Disordered" evidence="1">
    <location>
        <begin position="50"/>
        <end position="85"/>
    </location>
</feature>
<dbReference type="GeneID" id="19017404"/>
<dbReference type="SUPFAM" id="SSF52833">
    <property type="entry name" value="Thioredoxin-like"/>
    <property type="match status" value="2"/>
</dbReference>
<dbReference type="CDD" id="cd03041">
    <property type="entry name" value="GST_N_2GST_N"/>
    <property type="match status" value="1"/>
</dbReference>
<dbReference type="InterPro" id="IPR004045">
    <property type="entry name" value="Glutathione_S-Trfase_N"/>
</dbReference>
<feature type="domain" description="GST N-terminal" evidence="2">
    <location>
        <begin position="172"/>
        <end position="254"/>
    </location>
</feature>
<dbReference type="AlphaFoldDB" id="K8EAU6"/>
<accession>K8EAU6</accession>
<dbReference type="PANTHER" id="PTHR45288:SF1">
    <property type="entry name" value="THIOREDOXIN FAMILY PROTEIN"/>
    <property type="match status" value="1"/>
</dbReference>
<dbReference type="KEGG" id="bpg:Bathy02g02910"/>
<dbReference type="SFLD" id="SFLDG01181">
    <property type="entry name" value="SUF2"/>
    <property type="match status" value="1"/>
</dbReference>